<dbReference type="STRING" id="93759.A0A1R3HNQ8"/>
<evidence type="ECO:0000313" key="2">
    <source>
        <dbReference type="Proteomes" id="UP000187203"/>
    </source>
</evidence>
<dbReference type="GO" id="GO:0016757">
    <property type="term" value="F:glycosyltransferase activity"/>
    <property type="evidence" value="ECO:0007669"/>
    <property type="project" value="InterPro"/>
</dbReference>
<dbReference type="PANTHER" id="PTHR20961">
    <property type="entry name" value="GLYCOSYLTRANSFERASE"/>
    <property type="match status" value="1"/>
</dbReference>
<sequence length="243" mass="27340">MGIFLIADETRVRRRLRVENPKTSQISCNRTYRRYDLCTINGPTVLDPVTSTFFTMDPTNKVQVEKIKPYPRKYENYIMAQIKEISITSGPSSPTCKIKHDVPALVFSAGGYAGNFFHAFNEGFIALFITVNSIFPDQDFIMVASEAYHWWITTLGLITHGFMTIDQTLIPNSKTFLHFRDLLDKAFGSRNPISHPSEGSKSQLLRPRLVLLSRGKGVGRTIINLEEVIQAKVGVHASGSNWG</sequence>
<dbReference type="OrthoDB" id="529273at2759"/>
<dbReference type="EMBL" id="AWUE01019716">
    <property type="protein sequence ID" value="OMO71912.1"/>
    <property type="molecule type" value="Genomic_DNA"/>
</dbReference>
<name>A0A1R3HNQ8_9ROSI</name>
<protein>
    <submittedName>
        <fullName evidence="1">Glycosyltransferase</fullName>
    </submittedName>
</protein>
<organism evidence="1 2">
    <name type="scientific">Corchorus olitorius</name>
    <dbReference type="NCBI Taxonomy" id="93759"/>
    <lineage>
        <taxon>Eukaryota</taxon>
        <taxon>Viridiplantae</taxon>
        <taxon>Streptophyta</taxon>
        <taxon>Embryophyta</taxon>
        <taxon>Tracheophyta</taxon>
        <taxon>Spermatophyta</taxon>
        <taxon>Magnoliopsida</taxon>
        <taxon>eudicotyledons</taxon>
        <taxon>Gunneridae</taxon>
        <taxon>Pentapetalae</taxon>
        <taxon>rosids</taxon>
        <taxon>malvids</taxon>
        <taxon>Malvales</taxon>
        <taxon>Malvaceae</taxon>
        <taxon>Grewioideae</taxon>
        <taxon>Apeibeae</taxon>
        <taxon>Corchorus</taxon>
    </lineage>
</organism>
<dbReference type="Proteomes" id="UP000187203">
    <property type="component" value="Unassembled WGS sequence"/>
</dbReference>
<evidence type="ECO:0000313" key="1">
    <source>
        <dbReference type="EMBL" id="OMO71912.1"/>
    </source>
</evidence>
<keyword evidence="2" id="KW-1185">Reference proteome</keyword>
<dbReference type="AlphaFoldDB" id="A0A1R3HNQ8"/>
<dbReference type="PANTHER" id="PTHR20961:SF103">
    <property type="entry name" value="PUTATIVE-RELATED"/>
    <property type="match status" value="1"/>
</dbReference>
<comment type="caution">
    <text evidence="1">The sequence shown here is derived from an EMBL/GenBank/DDBJ whole genome shotgun (WGS) entry which is preliminary data.</text>
</comment>
<gene>
    <name evidence="1" type="ORF">COLO4_27940</name>
</gene>
<dbReference type="InterPro" id="IPR007657">
    <property type="entry name" value="Glycosyltransferase_61"/>
</dbReference>
<proteinExistence type="predicted"/>
<reference evidence="2" key="1">
    <citation type="submission" date="2013-09" db="EMBL/GenBank/DDBJ databases">
        <title>Corchorus olitorius genome sequencing.</title>
        <authorList>
            <person name="Alam M."/>
            <person name="Haque M.S."/>
            <person name="Islam M.S."/>
            <person name="Emdad E.M."/>
            <person name="Islam M.M."/>
            <person name="Ahmed B."/>
            <person name="Halim A."/>
            <person name="Hossen Q.M.M."/>
            <person name="Hossain M.Z."/>
            <person name="Ahmed R."/>
            <person name="Khan M.M."/>
            <person name="Islam R."/>
            <person name="Rashid M.M."/>
            <person name="Khan S.A."/>
            <person name="Rahman M.S."/>
            <person name="Alam M."/>
            <person name="Yahiya A.S."/>
            <person name="Khan M.S."/>
            <person name="Azam M.S."/>
            <person name="Haque T."/>
            <person name="Lashkar M.Z.H."/>
            <person name="Akhand A.I."/>
            <person name="Morshed G."/>
            <person name="Roy S."/>
            <person name="Uddin K.S."/>
            <person name="Rabeya T."/>
            <person name="Hossain A.S."/>
            <person name="Chowdhury A."/>
            <person name="Snigdha A.R."/>
            <person name="Mortoza M.S."/>
            <person name="Matin S.A."/>
            <person name="Hoque S.M.E."/>
            <person name="Islam M.K."/>
            <person name="Roy D.K."/>
            <person name="Haider R."/>
            <person name="Moosa M.M."/>
            <person name="Elias S.M."/>
            <person name="Hasan A.M."/>
            <person name="Jahan S."/>
            <person name="Shafiuddin M."/>
            <person name="Mahmood N."/>
            <person name="Shommy N.S."/>
        </authorList>
    </citation>
    <scope>NUCLEOTIDE SEQUENCE [LARGE SCALE GENOMIC DNA]</scope>
    <source>
        <strain evidence="2">cv. O-4</strain>
    </source>
</reference>
<accession>A0A1R3HNQ8</accession>